<proteinExistence type="predicted"/>
<dbReference type="InterPro" id="IPR003859">
    <property type="entry name" value="Galactosyl_T"/>
</dbReference>
<name>A0AAV6YS88_ENGPU</name>
<dbReference type="GO" id="GO:0005975">
    <property type="term" value="P:carbohydrate metabolic process"/>
    <property type="evidence" value="ECO:0007669"/>
    <property type="project" value="InterPro"/>
</dbReference>
<dbReference type="SUPFAM" id="SSF53448">
    <property type="entry name" value="Nucleotide-diphospho-sugar transferases"/>
    <property type="match status" value="1"/>
</dbReference>
<dbReference type="EMBL" id="WNYA01024242">
    <property type="protein sequence ID" value="KAG8538064.1"/>
    <property type="molecule type" value="Genomic_DNA"/>
</dbReference>
<comment type="caution">
    <text evidence="1">The sequence shown here is derived from an EMBL/GenBank/DDBJ whole genome shotgun (WGS) entry which is preliminary data.</text>
</comment>
<reference evidence="1" key="1">
    <citation type="thesis" date="2020" institute="ProQuest LLC" country="789 East Eisenhower Parkway, Ann Arbor, MI, USA">
        <title>Comparative Genomics and Chromosome Evolution.</title>
        <authorList>
            <person name="Mudd A.B."/>
        </authorList>
    </citation>
    <scope>NUCLEOTIDE SEQUENCE</scope>
    <source>
        <strain evidence="1">237g6f4</strain>
        <tissue evidence="1">Blood</tissue>
    </source>
</reference>
<protein>
    <submittedName>
        <fullName evidence="1">Uncharacterized protein</fullName>
    </submittedName>
</protein>
<gene>
    <name evidence="1" type="ORF">GDO81_023362</name>
</gene>
<dbReference type="PANTHER" id="PTHR19300">
    <property type="entry name" value="BETA-1,4-GALACTOSYLTRANSFERASE"/>
    <property type="match status" value="1"/>
</dbReference>
<evidence type="ECO:0000313" key="1">
    <source>
        <dbReference type="EMBL" id="KAG8538064.1"/>
    </source>
</evidence>
<accession>A0AAV6YS88</accession>
<dbReference type="Proteomes" id="UP000824782">
    <property type="component" value="Unassembled WGS sequence"/>
</dbReference>
<dbReference type="Gene3D" id="3.90.550.10">
    <property type="entry name" value="Spore Coat Polysaccharide Biosynthesis Protein SpsA, Chain A"/>
    <property type="match status" value="1"/>
</dbReference>
<sequence length="91" mass="10811">RIRLSGLSITRTPLNLGRYKMIPHDRDSGNEENNYRYNQLQNTRRNWKDDGMNSLDFQLLSREKTELYTNITVDIGEAPVIPTRARKWKIF</sequence>
<dbReference type="GO" id="GO:0005794">
    <property type="term" value="C:Golgi apparatus"/>
    <property type="evidence" value="ECO:0007669"/>
    <property type="project" value="TreeGrafter"/>
</dbReference>
<dbReference type="InterPro" id="IPR029044">
    <property type="entry name" value="Nucleotide-diphossugar_trans"/>
</dbReference>
<dbReference type="GO" id="GO:0006682">
    <property type="term" value="P:galactosylceramide biosynthetic process"/>
    <property type="evidence" value="ECO:0007669"/>
    <property type="project" value="TreeGrafter"/>
</dbReference>
<evidence type="ECO:0000313" key="2">
    <source>
        <dbReference type="Proteomes" id="UP000824782"/>
    </source>
</evidence>
<feature type="non-terminal residue" evidence="1">
    <location>
        <position position="1"/>
    </location>
</feature>
<dbReference type="GO" id="GO:0008378">
    <property type="term" value="F:galactosyltransferase activity"/>
    <property type="evidence" value="ECO:0007669"/>
    <property type="project" value="TreeGrafter"/>
</dbReference>
<dbReference type="GO" id="GO:0016020">
    <property type="term" value="C:membrane"/>
    <property type="evidence" value="ECO:0007669"/>
    <property type="project" value="GOC"/>
</dbReference>
<organism evidence="1 2">
    <name type="scientific">Engystomops pustulosus</name>
    <name type="common">Tungara frog</name>
    <name type="synonym">Physalaemus pustulosus</name>
    <dbReference type="NCBI Taxonomy" id="76066"/>
    <lineage>
        <taxon>Eukaryota</taxon>
        <taxon>Metazoa</taxon>
        <taxon>Chordata</taxon>
        <taxon>Craniata</taxon>
        <taxon>Vertebrata</taxon>
        <taxon>Euteleostomi</taxon>
        <taxon>Amphibia</taxon>
        <taxon>Batrachia</taxon>
        <taxon>Anura</taxon>
        <taxon>Neobatrachia</taxon>
        <taxon>Hyloidea</taxon>
        <taxon>Leptodactylidae</taxon>
        <taxon>Leiuperinae</taxon>
        <taxon>Engystomops</taxon>
    </lineage>
</organism>
<dbReference type="AlphaFoldDB" id="A0AAV6YS88"/>
<dbReference type="PANTHER" id="PTHR19300:SF63">
    <property type="entry name" value="BETA-1,4-GALACTOSYLTRANSFERASE"/>
    <property type="match status" value="1"/>
</dbReference>
<keyword evidence="2" id="KW-1185">Reference proteome</keyword>